<organism evidence="3 4">
    <name type="scientific">Sphaerotilus hippei</name>
    <dbReference type="NCBI Taxonomy" id="744406"/>
    <lineage>
        <taxon>Bacteria</taxon>
        <taxon>Pseudomonadati</taxon>
        <taxon>Pseudomonadota</taxon>
        <taxon>Betaproteobacteria</taxon>
        <taxon>Burkholderiales</taxon>
        <taxon>Sphaerotilaceae</taxon>
        <taxon>Sphaerotilus</taxon>
    </lineage>
</organism>
<dbReference type="GO" id="GO:0016791">
    <property type="term" value="F:phosphatase activity"/>
    <property type="evidence" value="ECO:0007669"/>
    <property type="project" value="TreeGrafter"/>
</dbReference>
<feature type="binding site" evidence="2">
    <location>
        <position position="63"/>
    </location>
    <ligand>
        <name>substrate</name>
    </ligand>
</feature>
<gene>
    <name evidence="3" type="ORF">C7444_11748</name>
</gene>
<dbReference type="RefSeq" id="WP_110401838.1">
    <property type="nucleotide sequence ID" value="NZ_QJJS01000017.1"/>
</dbReference>
<feature type="binding site" evidence="2">
    <location>
        <begin position="13"/>
        <end position="20"/>
    </location>
    <ligand>
        <name>substrate</name>
    </ligand>
</feature>
<name>A0A318GYN2_9BURK</name>
<reference evidence="3 4" key="1">
    <citation type="submission" date="2018-05" db="EMBL/GenBank/DDBJ databases">
        <title>Genomic Encyclopedia of Type Strains, Phase IV (KMG-IV): sequencing the most valuable type-strain genomes for metagenomic binning, comparative biology and taxonomic classification.</title>
        <authorList>
            <person name="Goeker M."/>
        </authorList>
    </citation>
    <scope>NUCLEOTIDE SEQUENCE [LARGE SCALE GENOMIC DNA]</scope>
    <source>
        <strain evidence="3 4">DSM 566</strain>
    </source>
</reference>
<sequence length="222" mass="24556">MPYSRTTRILAIRHGETAWNVDTRLQGQLDIPLNDRGRWQAARLGAAMGEERLAALYASDLQRARDTALAVSGRTGLPVQQDEGLRERRFGCFQGQTVEEIAARHPGDVQRWRQRDPDFRPDGAETLREFHQRCVDTASRLAQAHAGETIALVAHGGVLDCLYRAATGMALEAPRTWQLGNASINRLLWTDGVFTMVAWGDTTHLETEPTLDEAGDGGRDPG</sequence>
<dbReference type="PANTHER" id="PTHR48100:SF62">
    <property type="entry name" value="GLUCOSYL-3-PHOSPHOGLYCERATE PHOSPHATASE"/>
    <property type="match status" value="1"/>
</dbReference>
<accession>A0A318GYN2</accession>
<dbReference type="Pfam" id="PF00300">
    <property type="entry name" value="His_Phos_1"/>
    <property type="match status" value="1"/>
</dbReference>
<dbReference type="InterPro" id="IPR013078">
    <property type="entry name" value="His_Pase_superF_clade-1"/>
</dbReference>
<dbReference type="CDD" id="cd07067">
    <property type="entry name" value="HP_PGM_like"/>
    <property type="match status" value="1"/>
</dbReference>
<feature type="active site" description="Tele-phosphohistidine intermediate" evidence="1">
    <location>
        <position position="14"/>
    </location>
</feature>
<keyword evidence="4" id="KW-1185">Reference proteome</keyword>
<evidence type="ECO:0000256" key="2">
    <source>
        <dbReference type="PIRSR" id="PIRSR613078-2"/>
    </source>
</evidence>
<dbReference type="EMBL" id="QJJS01000017">
    <property type="protein sequence ID" value="PXW93842.1"/>
    <property type="molecule type" value="Genomic_DNA"/>
</dbReference>
<dbReference type="GO" id="GO:0005737">
    <property type="term" value="C:cytoplasm"/>
    <property type="evidence" value="ECO:0007669"/>
    <property type="project" value="TreeGrafter"/>
</dbReference>
<dbReference type="InterPro" id="IPR029033">
    <property type="entry name" value="His_PPase_superfam"/>
</dbReference>
<dbReference type="Gene3D" id="3.40.50.1240">
    <property type="entry name" value="Phosphoglycerate mutase-like"/>
    <property type="match status" value="1"/>
</dbReference>
<protein>
    <submittedName>
        <fullName evidence="3">Phosphoglycerate mutase</fullName>
    </submittedName>
</protein>
<dbReference type="PANTHER" id="PTHR48100">
    <property type="entry name" value="BROAD-SPECIFICITY PHOSPHATASE YOR283W-RELATED"/>
    <property type="match status" value="1"/>
</dbReference>
<proteinExistence type="predicted"/>
<feature type="active site" description="Proton donor/acceptor" evidence="1">
    <location>
        <position position="87"/>
    </location>
</feature>
<evidence type="ECO:0000313" key="4">
    <source>
        <dbReference type="Proteomes" id="UP000247811"/>
    </source>
</evidence>
<comment type="caution">
    <text evidence="3">The sequence shown here is derived from an EMBL/GenBank/DDBJ whole genome shotgun (WGS) entry which is preliminary data.</text>
</comment>
<dbReference type="Proteomes" id="UP000247811">
    <property type="component" value="Unassembled WGS sequence"/>
</dbReference>
<evidence type="ECO:0000256" key="1">
    <source>
        <dbReference type="PIRSR" id="PIRSR613078-1"/>
    </source>
</evidence>
<dbReference type="SMART" id="SM00855">
    <property type="entry name" value="PGAM"/>
    <property type="match status" value="1"/>
</dbReference>
<dbReference type="OrthoDB" id="9783269at2"/>
<dbReference type="SUPFAM" id="SSF53254">
    <property type="entry name" value="Phosphoglycerate mutase-like"/>
    <property type="match status" value="1"/>
</dbReference>
<dbReference type="AlphaFoldDB" id="A0A318GYN2"/>
<dbReference type="InterPro" id="IPR050275">
    <property type="entry name" value="PGM_Phosphatase"/>
</dbReference>
<evidence type="ECO:0000313" key="3">
    <source>
        <dbReference type="EMBL" id="PXW93842.1"/>
    </source>
</evidence>